<reference evidence="2" key="1">
    <citation type="submission" date="2016-10" db="EMBL/GenBank/DDBJ databases">
        <authorList>
            <person name="Varghese N."/>
            <person name="Submissions S."/>
        </authorList>
    </citation>
    <scope>NUCLEOTIDE SEQUENCE [LARGE SCALE GENOMIC DNA]</scope>
    <source>
        <strain evidence="2">DSM 23317</strain>
    </source>
</reference>
<evidence type="ECO:0000313" key="2">
    <source>
        <dbReference type="Proteomes" id="UP000199527"/>
    </source>
</evidence>
<dbReference type="EMBL" id="FNEM01000005">
    <property type="protein sequence ID" value="SDJ10644.1"/>
    <property type="molecule type" value="Genomic_DNA"/>
</dbReference>
<organism evidence="1 2">
    <name type="scientific">Ferrimonas sediminum</name>
    <dbReference type="NCBI Taxonomy" id="718193"/>
    <lineage>
        <taxon>Bacteria</taxon>
        <taxon>Pseudomonadati</taxon>
        <taxon>Pseudomonadota</taxon>
        <taxon>Gammaproteobacteria</taxon>
        <taxon>Alteromonadales</taxon>
        <taxon>Ferrimonadaceae</taxon>
        <taxon>Ferrimonas</taxon>
    </lineage>
</organism>
<keyword evidence="2" id="KW-1185">Reference proteome</keyword>
<proteinExistence type="predicted"/>
<dbReference type="AlphaFoldDB" id="A0A1G8R0Z0"/>
<evidence type="ECO:0000313" key="1">
    <source>
        <dbReference type="EMBL" id="SDJ10644.1"/>
    </source>
</evidence>
<dbReference type="Gene3D" id="3.40.1090.10">
    <property type="entry name" value="Cytosolic phospholipase A2 catalytic domain"/>
    <property type="match status" value="1"/>
</dbReference>
<protein>
    <submittedName>
        <fullName evidence="1">Patatin-like phospholipase</fullName>
    </submittedName>
</protein>
<dbReference type="Proteomes" id="UP000199527">
    <property type="component" value="Unassembled WGS sequence"/>
</dbReference>
<dbReference type="PANTHER" id="PTHR10728:SF40">
    <property type="entry name" value="PATATIN FAMILY PROTEIN"/>
    <property type="match status" value="1"/>
</dbReference>
<accession>A0A1G8R0Z0</accession>
<dbReference type="PANTHER" id="PTHR10728">
    <property type="entry name" value="CYTOSOLIC PHOSPHOLIPASE A2"/>
    <property type="match status" value="1"/>
</dbReference>
<dbReference type="GO" id="GO:0004623">
    <property type="term" value="F:phospholipase A2 activity"/>
    <property type="evidence" value="ECO:0007669"/>
    <property type="project" value="TreeGrafter"/>
</dbReference>
<sequence>MAIRYQILGFPMDNLAQPQEFPEHRLPGFSQGLTEKPLGVAFSGGGTRSACCTLGQLKALHDTGLMQRVGYLSAVSGGSWASVPYGFLPPHQLPQFWGAILPPSQLRESEIQSVPERSFQHCLVNAGVVSRLFGAALSGRGDESFAEVIGRIFLTPFGLHRPQMAFSYDLHSVAEACEANANLSPDQFQRLRPGAPYLVVGATLLNGDGIGPTQRYHVEYTPYYSGVRVSHRDRDGIGDDEHFGGGYLSSYGYDCVGPYRVEPGEGTLTLTVKRSPRSLFDWTNEKAFSLSDIMASSGAAPQQLANALGLGALGFPEFYHLPVQVPDGVQRLAEEYAHSDGGHMENLGIMPLLARGVTRLLVFVNTKCPYIPGDDIESTNINKSLKALFVPLRDNFGLGQFRDNLVFEQGESKLNELRALFDAGVQRTPFASIAHKGLYATQTLITRDNPVYGIAGGRRVTITWVYNQRSQAWENALADERLAQEIRQQGQDDWDPYGLDNFPHFDTFMENAAVIDMTPVQAHLLASLARYVAKRAIGDSWGDAGD</sequence>
<gene>
    <name evidence="1" type="ORF">SAMN04488540_10522</name>
</gene>
<name>A0A1G8R0Z0_9GAMM</name>
<dbReference type="InterPro" id="IPR016035">
    <property type="entry name" value="Acyl_Trfase/lysoPLipase"/>
</dbReference>
<dbReference type="SUPFAM" id="SSF52151">
    <property type="entry name" value="FabD/lysophospholipase-like"/>
    <property type="match status" value="1"/>
</dbReference>
<dbReference type="GO" id="GO:0046475">
    <property type="term" value="P:glycerophospholipid catabolic process"/>
    <property type="evidence" value="ECO:0007669"/>
    <property type="project" value="TreeGrafter"/>
</dbReference>
<dbReference type="GO" id="GO:0005829">
    <property type="term" value="C:cytosol"/>
    <property type="evidence" value="ECO:0007669"/>
    <property type="project" value="TreeGrafter"/>
</dbReference>